<dbReference type="AlphaFoldDB" id="A0A1I7TPY9"/>
<proteinExistence type="predicted"/>
<evidence type="ECO:0000313" key="2">
    <source>
        <dbReference type="Proteomes" id="UP000095282"/>
    </source>
</evidence>
<dbReference type="STRING" id="1561998.A0A1I7TPY9"/>
<keyword evidence="2" id="KW-1185">Reference proteome</keyword>
<evidence type="ECO:0000313" key="3">
    <source>
        <dbReference type="WBParaSite" id="Csp11.Scaffold629.g10614.t1"/>
    </source>
</evidence>
<feature type="region of interest" description="Disordered" evidence="1">
    <location>
        <begin position="34"/>
        <end position="84"/>
    </location>
</feature>
<feature type="compositionally biased region" description="Low complexity" evidence="1">
    <location>
        <begin position="252"/>
        <end position="267"/>
    </location>
</feature>
<dbReference type="eggNOG" id="KOG1721">
    <property type="taxonomic scope" value="Eukaryota"/>
</dbReference>
<feature type="region of interest" description="Disordered" evidence="1">
    <location>
        <begin position="238"/>
        <end position="275"/>
    </location>
</feature>
<organism evidence="2 3">
    <name type="scientific">Caenorhabditis tropicalis</name>
    <dbReference type="NCBI Taxonomy" id="1561998"/>
    <lineage>
        <taxon>Eukaryota</taxon>
        <taxon>Metazoa</taxon>
        <taxon>Ecdysozoa</taxon>
        <taxon>Nematoda</taxon>
        <taxon>Chromadorea</taxon>
        <taxon>Rhabditida</taxon>
        <taxon>Rhabditina</taxon>
        <taxon>Rhabditomorpha</taxon>
        <taxon>Rhabditoidea</taxon>
        <taxon>Rhabditidae</taxon>
        <taxon>Peloderinae</taxon>
        <taxon>Caenorhabditis</taxon>
    </lineage>
</organism>
<feature type="compositionally biased region" description="Basic and acidic residues" evidence="1">
    <location>
        <begin position="34"/>
        <end position="43"/>
    </location>
</feature>
<dbReference type="Proteomes" id="UP000095282">
    <property type="component" value="Unplaced"/>
</dbReference>
<reference evidence="3" key="1">
    <citation type="submission" date="2016-11" db="UniProtKB">
        <authorList>
            <consortium name="WormBaseParasite"/>
        </authorList>
    </citation>
    <scope>IDENTIFICATION</scope>
</reference>
<dbReference type="WBParaSite" id="Csp11.Scaffold629.g10614.t1">
    <property type="protein sequence ID" value="Csp11.Scaffold629.g10614.t1"/>
    <property type="gene ID" value="Csp11.Scaffold629.g10614"/>
</dbReference>
<sequence length="275" mass="30662">MTLPRSPIDLNERRKCKYANHIILRLGEKVDRELSSDIEKTCTEETNIISKRRKKSKKSPNFQSENPEPDGNFERLPTTSSSDSSRPVIIVVAGESVNKVIAKIQRSLGDGTVLEFDSAEAGTQVQMPPYVEDDMVPMYNNNTSTTSFATQYEDPGATFCERGTMMNDQEFNHFSPPYGAEFGDIPPQPKDQQQFGYSVASTSTQPQTRNFGTMFEDVHKCNTGTSMIDEPYGSEFLRDIETQTPSYLIQDSSSTSSGGSSTAPSTSQNDWRWPS</sequence>
<protein>
    <submittedName>
        <fullName evidence="3">Uncharacterized protein</fullName>
    </submittedName>
</protein>
<accession>A0A1I7TPY9</accession>
<name>A0A1I7TPY9_9PELO</name>
<evidence type="ECO:0000256" key="1">
    <source>
        <dbReference type="SAM" id="MobiDB-lite"/>
    </source>
</evidence>
<feature type="compositionally biased region" description="Polar residues" evidence="1">
    <location>
        <begin position="242"/>
        <end position="251"/>
    </location>
</feature>